<feature type="signal peptide" evidence="1">
    <location>
        <begin position="1"/>
        <end position="16"/>
    </location>
</feature>
<dbReference type="Proteomes" id="UP000701801">
    <property type="component" value="Unassembled WGS sequence"/>
</dbReference>
<accession>A0A9N9LZU5</accession>
<proteinExistence type="predicted"/>
<keyword evidence="1" id="KW-0732">Signal</keyword>
<keyword evidence="3" id="KW-1185">Reference proteome</keyword>
<evidence type="ECO:0000313" key="3">
    <source>
        <dbReference type="Proteomes" id="UP000701801"/>
    </source>
</evidence>
<evidence type="ECO:0000313" key="2">
    <source>
        <dbReference type="EMBL" id="CAG8981457.1"/>
    </source>
</evidence>
<dbReference type="OrthoDB" id="10548149at2759"/>
<reference evidence="2" key="1">
    <citation type="submission" date="2021-07" db="EMBL/GenBank/DDBJ databases">
        <authorList>
            <person name="Durling M."/>
        </authorList>
    </citation>
    <scope>NUCLEOTIDE SEQUENCE</scope>
</reference>
<protein>
    <submittedName>
        <fullName evidence="2">Uncharacterized protein</fullName>
    </submittedName>
</protein>
<comment type="caution">
    <text evidence="2">The sequence shown here is derived from an EMBL/GenBank/DDBJ whole genome shotgun (WGS) entry which is preliminary data.</text>
</comment>
<sequence length="397" mass="36642">MYSTLFIVSLASYGLAIPLLPPIAGAGAAANAGGSIKGVPVIDRILPAGTTVGFSTEISIPTDLARIGRPLDPALPTGLPLSLPTGLPIALPTGLPTGLPLALPATLPLGRSAPAPAPAPVRQGRVASPNTAVADAPIQPMTDAIGSFAATLQTVRDLLNQLLVATTVVDILRLANQAKAAIEAGLAAQVTLGGITARAGIGASAHIGKRALPAVPAQDVLQAVLGGIVAIIANPNPATVRARVEVLISALQTQVLPAAGELIGGAIGVVLGLGGSVLNILGGGGAGGLGGLTGAAGGLTGAAGGLGGLTNTAGGLTGAAGGLTGAAGGLTGAAGGLTGAAGGLTGAAGGLTGANGGLTGAAGGLGGLTNTAGGLTGAAGGLGGLAGGLGGLGGKGK</sequence>
<name>A0A9N9LZU5_9HELO</name>
<dbReference type="EMBL" id="CAJVRM010000484">
    <property type="protein sequence ID" value="CAG8981457.1"/>
    <property type="molecule type" value="Genomic_DNA"/>
</dbReference>
<dbReference type="AlphaFoldDB" id="A0A9N9LZU5"/>
<feature type="chain" id="PRO_5040269744" evidence="1">
    <location>
        <begin position="17"/>
        <end position="397"/>
    </location>
</feature>
<gene>
    <name evidence="2" type="ORF">HYALB_00013384</name>
</gene>
<evidence type="ECO:0000256" key="1">
    <source>
        <dbReference type="SAM" id="SignalP"/>
    </source>
</evidence>
<organism evidence="2 3">
    <name type="scientific">Hymenoscyphus albidus</name>
    <dbReference type="NCBI Taxonomy" id="595503"/>
    <lineage>
        <taxon>Eukaryota</taxon>
        <taxon>Fungi</taxon>
        <taxon>Dikarya</taxon>
        <taxon>Ascomycota</taxon>
        <taxon>Pezizomycotina</taxon>
        <taxon>Leotiomycetes</taxon>
        <taxon>Helotiales</taxon>
        <taxon>Helotiaceae</taxon>
        <taxon>Hymenoscyphus</taxon>
    </lineage>
</organism>